<reference evidence="1 2" key="1">
    <citation type="journal article" date="2017" name="Genome Announc.">
        <title>Draft Genome Sequences of Salinivibrio proteolyticus, Salinivibrio sharmensis, Salinivibrio siamensis, Salinivibrio costicola subsp. alcaliphilus, Salinivibrio costicola subsp. vallismortis, and 29 New Isolates Belonging to the Genus Salinivibrio.</title>
        <authorList>
            <person name="Lopez-Hermoso C."/>
            <person name="de la Haba R.R."/>
            <person name="Sanchez-Porro C."/>
            <person name="Bayliss S.C."/>
            <person name="Feil E.J."/>
            <person name="Ventosa A."/>
        </authorList>
    </citation>
    <scope>NUCLEOTIDE SEQUENCE [LARGE SCALE GENOMIC DNA]</scope>
    <source>
        <strain evidence="1 2">JCM 14472</strain>
    </source>
</reference>
<proteinExistence type="predicted"/>
<evidence type="ECO:0000313" key="2">
    <source>
        <dbReference type="Proteomes" id="UP000189410"/>
    </source>
</evidence>
<dbReference type="Proteomes" id="UP000189410">
    <property type="component" value="Unassembled WGS sequence"/>
</dbReference>
<dbReference type="RefSeq" id="WP_077667502.1">
    <property type="nucleotide sequence ID" value="NZ_MUFB01000003.1"/>
</dbReference>
<evidence type="ECO:0000313" key="1">
    <source>
        <dbReference type="EMBL" id="OOE87116.1"/>
    </source>
</evidence>
<keyword evidence="2" id="KW-1185">Reference proteome</keyword>
<evidence type="ECO:0008006" key="3">
    <source>
        <dbReference type="Google" id="ProtNLM"/>
    </source>
</evidence>
<organism evidence="1 2">
    <name type="scientific">Salinivibrio siamensis</name>
    <dbReference type="NCBI Taxonomy" id="414286"/>
    <lineage>
        <taxon>Bacteria</taxon>
        <taxon>Pseudomonadati</taxon>
        <taxon>Pseudomonadota</taxon>
        <taxon>Gammaproteobacteria</taxon>
        <taxon>Vibrionales</taxon>
        <taxon>Vibrionaceae</taxon>
        <taxon>Salinivibrio</taxon>
    </lineage>
</organism>
<comment type="caution">
    <text evidence="1">The sequence shown here is derived from an EMBL/GenBank/DDBJ whole genome shotgun (WGS) entry which is preliminary data.</text>
</comment>
<dbReference type="EMBL" id="MUFB01000003">
    <property type="protein sequence ID" value="OOE87116.1"/>
    <property type="molecule type" value="Genomic_DNA"/>
</dbReference>
<protein>
    <recommendedName>
        <fullName evidence="3">EF-hand domain-containing protein</fullName>
    </recommendedName>
</protein>
<name>A0ABX3KDQ4_9GAMM</name>
<gene>
    <name evidence="1" type="ORF">BZG73_02645</name>
</gene>
<sequence>MSKIKTGPSIYIPTDKNIFDALQHKKVTHSELASFLRGRGILVSNSTSKDALVEKISSLTLSHSDFNWIGKLLENPNRKDKTTHSKLKGEIEDEQIQAACSAVKANLTALGDDSVKVTKSSDTTTLTVSYIEHDFRKTEMRQRTLKTCEIKLERDKDGVVMKLPSTKKAKEVSETLKKAVQAQVVKDTGNELEEFLISLQSITDAAFRSKFFDNLIRDVPGFEFDNVSSVDVYHLEQVEKDEFGEDDEDDEDDTVEARLASYINKAALAGEGVLDSTEFKQLHNRGFYIYKIIWTAINKSHEGPKVEFEARFGRPDLCTEFMYTVRGIYPYNSRTLEHNVTRKAATPYENEKYNVNLRDASEKALAKTLNLYKKKV</sequence>
<accession>A0ABX3KDQ4</accession>